<dbReference type="Pfam" id="PF21639">
    <property type="entry name" value="ORC5_lid"/>
    <property type="match status" value="1"/>
</dbReference>
<evidence type="ECO:0000313" key="8">
    <source>
        <dbReference type="Proteomes" id="UP000242287"/>
    </source>
</evidence>
<evidence type="ECO:0000256" key="4">
    <source>
        <dbReference type="SAM" id="MobiDB-lite"/>
    </source>
</evidence>
<feature type="compositionally biased region" description="Polar residues" evidence="4">
    <location>
        <begin position="414"/>
        <end position="440"/>
    </location>
</feature>
<protein>
    <submittedName>
        <fullName evidence="7">Uncharacterized protein</fullName>
    </submittedName>
</protein>
<sequence>MDDLSTLVAFAPPPFIFIHNPIAPATTAATTRDILQRLSLEQDQNNVGWPPVHVRMGWVDGVACFAPRILYDSVINALSGWTIRWEEGCINWGDGSGRRWNESVDAFVRGLKAVERFIREERKGKKREEVSKKTVKENGKARGRGRGKRKEKDKVVESDVEVDEQVRFVIVVEHAERLKESMPELIVPLARLAEVTKLDLTILFISQVRWEDMKPPLGASPDPYFIDIPPLTKQQITSQLESSFDAISNATPTTPPSPYHPSLRQLYTHFVSVLCDVCYPFTYDSREIHYIASARWPGFVQPILDDHTLRLQRINRRKQNQSLFSDTDMDIDGPPDYSSGDETDDDDDTFRPPTEDTRMRLSRLFKPTLTSALEDLYPRLTNAAAWAKAHSAPPPLESSSLPLSRPPSRPASPTKPSHPSASSNPQTPRTTRVLRSSVPNTPRTPHTPHTPRTPRTPYKTFLANAPADDTSAIIANGLSATLPRMSKFILIASFLASTNPPKSDVRMFGRGADEKKRRRRRSVSKGKAGGSTNEGPTKVPQRLQGPTPFALDRMLAILGSLLEENDLDANSDGIDPTGLKFSAIPGEHTDMEVSRVGVYTEIIDLAHKRLLHRTSPMDKLDGPPMFKCGVMYEDVLALAKELDVPLNDLLWDPV</sequence>
<name>A0A2A9NP76_9AGAR</name>
<evidence type="ECO:0000256" key="1">
    <source>
        <dbReference type="ARBA" id="ARBA00004123"/>
    </source>
</evidence>
<proteinExistence type="predicted"/>
<feature type="region of interest" description="Disordered" evidence="4">
    <location>
        <begin position="391"/>
        <end position="462"/>
    </location>
</feature>
<feature type="compositionally biased region" description="Acidic residues" evidence="4">
    <location>
        <begin position="327"/>
        <end position="348"/>
    </location>
</feature>
<dbReference type="InterPro" id="IPR020796">
    <property type="entry name" value="ORC5"/>
</dbReference>
<dbReference type="Proteomes" id="UP000242287">
    <property type="component" value="Unassembled WGS sequence"/>
</dbReference>
<feature type="region of interest" description="Disordered" evidence="4">
    <location>
        <begin position="128"/>
        <end position="156"/>
    </location>
</feature>
<dbReference type="GO" id="GO:0006270">
    <property type="term" value="P:DNA replication initiation"/>
    <property type="evidence" value="ECO:0007669"/>
    <property type="project" value="TreeGrafter"/>
</dbReference>
<feature type="compositionally biased region" description="Basic and acidic residues" evidence="4">
    <location>
        <begin position="503"/>
        <end position="515"/>
    </location>
</feature>
<feature type="compositionally biased region" description="Basic and acidic residues" evidence="4">
    <location>
        <begin position="128"/>
        <end position="140"/>
    </location>
</feature>
<evidence type="ECO:0000256" key="2">
    <source>
        <dbReference type="ARBA" id="ARBA00022705"/>
    </source>
</evidence>
<dbReference type="GO" id="GO:0003688">
    <property type="term" value="F:DNA replication origin binding"/>
    <property type="evidence" value="ECO:0007669"/>
    <property type="project" value="TreeGrafter"/>
</dbReference>
<reference evidence="7 8" key="1">
    <citation type="submission" date="2014-02" db="EMBL/GenBank/DDBJ databases">
        <title>Transposable element dynamics among asymbiotic and ectomycorrhizal Amanita fungi.</title>
        <authorList>
            <consortium name="DOE Joint Genome Institute"/>
            <person name="Hess J."/>
            <person name="Skrede I."/>
            <person name="Wolfe B."/>
            <person name="LaButti K."/>
            <person name="Ohm R.A."/>
            <person name="Grigoriev I.V."/>
            <person name="Pringle A."/>
        </authorList>
    </citation>
    <scope>NUCLEOTIDE SEQUENCE [LARGE SCALE GENOMIC DNA]</scope>
    <source>
        <strain evidence="7 8">SKay4041</strain>
    </source>
</reference>
<evidence type="ECO:0000313" key="7">
    <source>
        <dbReference type="EMBL" id="PFH49483.1"/>
    </source>
</evidence>
<feature type="compositionally biased region" description="Low complexity" evidence="4">
    <location>
        <begin position="391"/>
        <end position="403"/>
    </location>
</feature>
<evidence type="ECO:0000256" key="3">
    <source>
        <dbReference type="ARBA" id="ARBA00023242"/>
    </source>
</evidence>
<feature type="region of interest" description="Disordered" evidence="4">
    <location>
        <begin position="320"/>
        <end position="363"/>
    </location>
</feature>
<dbReference type="Pfam" id="PF14630">
    <property type="entry name" value="ORC5_C"/>
    <property type="match status" value="1"/>
</dbReference>
<evidence type="ECO:0000259" key="5">
    <source>
        <dbReference type="Pfam" id="PF14630"/>
    </source>
</evidence>
<dbReference type="EMBL" id="KZ302028">
    <property type="protein sequence ID" value="PFH49483.1"/>
    <property type="molecule type" value="Genomic_DNA"/>
</dbReference>
<dbReference type="PANTHER" id="PTHR12705">
    <property type="entry name" value="ORIGIN RECOGNITION COMPLEX SUBUNIT 5"/>
    <property type="match status" value="1"/>
</dbReference>
<dbReference type="OrthoDB" id="365981at2759"/>
<dbReference type="AlphaFoldDB" id="A0A2A9NP76"/>
<dbReference type="PANTHER" id="PTHR12705:SF0">
    <property type="entry name" value="ORIGIN RECOGNITION COMPLEX SUBUNIT 5"/>
    <property type="match status" value="1"/>
</dbReference>
<feature type="compositionally biased region" description="Basic and acidic residues" evidence="4">
    <location>
        <begin position="349"/>
        <end position="359"/>
    </location>
</feature>
<accession>A0A2A9NP76</accession>
<dbReference type="GO" id="GO:0005664">
    <property type="term" value="C:nuclear origin of replication recognition complex"/>
    <property type="evidence" value="ECO:0007669"/>
    <property type="project" value="TreeGrafter"/>
</dbReference>
<feature type="domain" description="ORC5 lid" evidence="6">
    <location>
        <begin position="267"/>
        <end position="324"/>
    </location>
</feature>
<dbReference type="InterPro" id="IPR048866">
    <property type="entry name" value="ORC5_lid"/>
</dbReference>
<feature type="domain" description="Origin recognition complex subunit 5 C-terminal" evidence="5">
    <location>
        <begin position="482"/>
        <end position="650"/>
    </location>
</feature>
<comment type="subcellular location">
    <subcellularLocation>
        <location evidence="1">Nucleus</location>
    </subcellularLocation>
</comment>
<dbReference type="InterPro" id="IPR047088">
    <property type="entry name" value="ORC5_C"/>
</dbReference>
<evidence type="ECO:0000259" key="6">
    <source>
        <dbReference type="Pfam" id="PF21639"/>
    </source>
</evidence>
<gene>
    <name evidence="7" type="ORF">AMATHDRAFT_41543</name>
</gene>
<dbReference type="STRING" id="703135.A0A2A9NP76"/>
<keyword evidence="8" id="KW-1185">Reference proteome</keyword>
<organism evidence="7 8">
    <name type="scientific">Amanita thiersii Skay4041</name>
    <dbReference type="NCBI Taxonomy" id="703135"/>
    <lineage>
        <taxon>Eukaryota</taxon>
        <taxon>Fungi</taxon>
        <taxon>Dikarya</taxon>
        <taxon>Basidiomycota</taxon>
        <taxon>Agaricomycotina</taxon>
        <taxon>Agaricomycetes</taxon>
        <taxon>Agaricomycetidae</taxon>
        <taxon>Agaricales</taxon>
        <taxon>Pluteineae</taxon>
        <taxon>Amanitaceae</taxon>
        <taxon>Amanita</taxon>
    </lineage>
</organism>
<feature type="region of interest" description="Disordered" evidence="4">
    <location>
        <begin position="500"/>
        <end position="545"/>
    </location>
</feature>
<keyword evidence="3" id="KW-0539">Nucleus</keyword>
<keyword evidence="2" id="KW-0235">DNA replication</keyword>